<organism evidence="1 2">
    <name type="scientific">Oedothorax gibbosus</name>
    <dbReference type="NCBI Taxonomy" id="931172"/>
    <lineage>
        <taxon>Eukaryota</taxon>
        <taxon>Metazoa</taxon>
        <taxon>Ecdysozoa</taxon>
        <taxon>Arthropoda</taxon>
        <taxon>Chelicerata</taxon>
        <taxon>Arachnida</taxon>
        <taxon>Araneae</taxon>
        <taxon>Araneomorphae</taxon>
        <taxon>Entelegynae</taxon>
        <taxon>Araneoidea</taxon>
        <taxon>Linyphiidae</taxon>
        <taxon>Erigoninae</taxon>
        <taxon>Oedothorax</taxon>
    </lineage>
</organism>
<accession>A0AAV6U0S8</accession>
<protein>
    <submittedName>
        <fullName evidence="1">Uncharacterized protein</fullName>
    </submittedName>
</protein>
<evidence type="ECO:0000313" key="1">
    <source>
        <dbReference type="EMBL" id="KAG8178057.1"/>
    </source>
</evidence>
<reference evidence="1 2" key="1">
    <citation type="journal article" date="2022" name="Nat. Ecol. Evol.">
        <title>A masculinizing supergene underlies an exaggerated male reproductive morph in a spider.</title>
        <authorList>
            <person name="Hendrickx F."/>
            <person name="De Corte Z."/>
            <person name="Sonet G."/>
            <person name="Van Belleghem S.M."/>
            <person name="Kostlbacher S."/>
            <person name="Vangestel C."/>
        </authorList>
    </citation>
    <scope>NUCLEOTIDE SEQUENCE [LARGE SCALE GENOMIC DNA]</scope>
    <source>
        <strain evidence="1">W744_W776</strain>
    </source>
</reference>
<name>A0AAV6U0S8_9ARAC</name>
<comment type="caution">
    <text evidence="1">The sequence shown here is derived from an EMBL/GenBank/DDBJ whole genome shotgun (WGS) entry which is preliminary data.</text>
</comment>
<gene>
    <name evidence="1" type="ORF">JTE90_024069</name>
</gene>
<sequence length="67" mass="8139">MYHLVWIEASKRKNRNRLRKTLNSHQRFEQMNTTELQTLFLLGKIDLCEPGLRRNCLRLLETARNRL</sequence>
<keyword evidence="2" id="KW-1185">Reference proteome</keyword>
<dbReference type="AlphaFoldDB" id="A0AAV6U0S8"/>
<evidence type="ECO:0000313" key="2">
    <source>
        <dbReference type="Proteomes" id="UP000827092"/>
    </source>
</evidence>
<dbReference type="EMBL" id="JAFNEN010000720">
    <property type="protein sequence ID" value="KAG8178057.1"/>
    <property type="molecule type" value="Genomic_DNA"/>
</dbReference>
<proteinExistence type="predicted"/>
<dbReference type="Proteomes" id="UP000827092">
    <property type="component" value="Unassembled WGS sequence"/>
</dbReference>